<evidence type="ECO:0000256" key="1">
    <source>
        <dbReference type="ARBA" id="ARBA00000385"/>
    </source>
</evidence>
<dbReference type="EMBL" id="PCXL01000013">
    <property type="protein sequence ID" value="PIR37933.1"/>
    <property type="molecule type" value="Genomic_DNA"/>
</dbReference>
<protein>
    <recommendedName>
        <fullName evidence="3">tRNA pseudouridine(55) synthase</fullName>
        <ecNumber evidence="3">5.4.99.25</ecNumber>
    </recommendedName>
</protein>
<dbReference type="PANTHER" id="PTHR13767:SF2">
    <property type="entry name" value="PSEUDOURIDYLATE SYNTHASE TRUB1"/>
    <property type="match status" value="1"/>
</dbReference>
<evidence type="ECO:0000313" key="8">
    <source>
        <dbReference type="Proteomes" id="UP000231333"/>
    </source>
</evidence>
<evidence type="ECO:0000313" key="7">
    <source>
        <dbReference type="EMBL" id="PIR37933.1"/>
    </source>
</evidence>
<sequence>MNAILQFNKHKYETPLEMLGRLRIERPELIDEKLSYLGRLDPLAHGMMLVAVGEANKEREKYLGLSKTYKVGFLFGISTDTGDVLGLIQQVHKELGEAEHFKNAILNLKGKHTLPYPLYSSKTVDGKPLHEYAREGKEVAVPEREMEVLSVACGDAETVLGEEIAREGISATEHVQGDFRQDKIRLSWQDFQKEYGDKRFIIVIAELSVTGGTYIRSLLMLISEQIHMPCLAYDIERINIDY</sequence>
<organism evidence="7 8">
    <name type="scientific">Candidatus Zambryskibacteria bacterium CG10_big_fil_rev_8_21_14_0_10_42_12</name>
    <dbReference type="NCBI Taxonomy" id="1975115"/>
    <lineage>
        <taxon>Bacteria</taxon>
        <taxon>Candidatus Zambryskiibacteriota</taxon>
    </lineage>
</organism>
<comment type="caution">
    <text evidence="7">The sequence shown here is derived from an EMBL/GenBank/DDBJ whole genome shotgun (WGS) entry which is preliminary data.</text>
</comment>
<reference evidence="7 8" key="1">
    <citation type="submission" date="2017-09" db="EMBL/GenBank/DDBJ databases">
        <title>Depth-based differentiation of microbial function through sediment-hosted aquifers and enrichment of novel symbionts in the deep terrestrial subsurface.</title>
        <authorList>
            <person name="Probst A.J."/>
            <person name="Ladd B."/>
            <person name="Jarett J.K."/>
            <person name="Geller-Mcgrath D.E."/>
            <person name="Sieber C.M."/>
            <person name="Emerson J.B."/>
            <person name="Anantharaman K."/>
            <person name="Thomas B.C."/>
            <person name="Malmstrom R."/>
            <person name="Stieglmeier M."/>
            <person name="Klingl A."/>
            <person name="Woyke T."/>
            <person name="Ryan C.M."/>
            <person name="Banfield J.F."/>
        </authorList>
    </citation>
    <scope>NUCLEOTIDE SEQUENCE [LARGE SCALE GENOMIC DNA]</scope>
    <source>
        <strain evidence="7">CG10_big_fil_rev_8_21_14_0_10_42_12</strain>
    </source>
</reference>
<dbReference type="GO" id="GO:1990481">
    <property type="term" value="P:mRNA pseudouridine synthesis"/>
    <property type="evidence" value="ECO:0007669"/>
    <property type="project" value="TreeGrafter"/>
</dbReference>
<dbReference type="PANTHER" id="PTHR13767">
    <property type="entry name" value="TRNA-PSEUDOURIDINE SYNTHASE"/>
    <property type="match status" value="1"/>
</dbReference>
<comment type="similarity">
    <text evidence="2">Belongs to the pseudouridine synthase TruB family. Type 1 subfamily.</text>
</comment>
<dbReference type="InterPro" id="IPR020103">
    <property type="entry name" value="PsdUridine_synth_cat_dom_sf"/>
</dbReference>
<dbReference type="GO" id="GO:0003723">
    <property type="term" value="F:RNA binding"/>
    <property type="evidence" value="ECO:0007669"/>
    <property type="project" value="InterPro"/>
</dbReference>
<dbReference type="EC" id="5.4.99.25" evidence="3"/>
<proteinExistence type="inferred from homology"/>
<dbReference type="Proteomes" id="UP000231333">
    <property type="component" value="Unassembled WGS sequence"/>
</dbReference>
<dbReference type="Gene3D" id="3.30.2350.10">
    <property type="entry name" value="Pseudouridine synthase"/>
    <property type="match status" value="1"/>
</dbReference>
<comment type="catalytic activity">
    <reaction evidence="1">
        <text>uridine(55) in tRNA = pseudouridine(55) in tRNA</text>
        <dbReference type="Rhea" id="RHEA:42532"/>
        <dbReference type="Rhea" id="RHEA-COMP:10101"/>
        <dbReference type="Rhea" id="RHEA-COMP:10102"/>
        <dbReference type="ChEBI" id="CHEBI:65314"/>
        <dbReference type="ChEBI" id="CHEBI:65315"/>
        <dbReference type="EC" id="5.4.99.25"/>
    </reaction>
</comment>
<dbReference type="InterPro" id="IPR014780">
    <property type="entry name" value="tRNA_psdUridine_synth_TruB"/>
</dbReference>
<name>A0A2H0QUH4_9BACT</name>
<keyword evidence="4" id="KW-0819">tRNA processing</keyword>
<dbReference type="GO" id="GO:0006400">
    <property type="term" value="P:tRNA modification"/>
    <property type="evidence" value="ECO:0007669"/>
    <property type="project" value="TreeGrafter"/>
</dbReference>
<gene>
    <name evidence="7" type="ORF">COV34_02490</name>
</gene>
<accession>A0A2H0QUH4</accession>
<dbReference type="AlphaFoldDB" id="A0A2H0QUH4"/>
<evidence type="ECO:0000256" key="3">
    <source>
        <dbReference type="ARBA" id="ARBA00012787"/>
    </source>
</evidence>
<keyword evidence="5" id="KW-0413">Isomerase</keyword>
<evidence type="ECO:0000259" key="6">
    <source>
        <dbReference type="Pfam" id="PF01509"/>
    </source>
</evidence>
<evidence type="ECO:0000256" key="5">
    <source>
        <dbReference type="ARBA" id="ARBA00023235"/>
    </source>
</evidence>
<evidence type="ECO:0000256" key="4">
    <source>
        <dbReference type="ARBA" id="ARBA00022694"/>
    </source>
</evidence>
<dbReference type="GO" id="GO:0160148">
    <property type="term" value="F:tRNA pseudouridine(55) synthase activity"/>
    <property type="evidence" value="ECO:0007669"/>
    <property type="project" value="UniProtKB-EC"/>
</dbReference>
<dbReference type="Pfam" id="PF01509">
    <property type="entry name" value="TruB_N"/>
    <property type="match status" value="1"/>
</dbReference>
<evidence type="ECO:0000256" key="2">
    <source>
        <dbReference type="ARBA" id="ARBA00005642"/>
    </source>
</evidence>
<dbReference type="InterPro" id="IPR002501">
    <property type="entry name" value="PsdUridine_synth_N"/>
</dbReference>
<feature type="domain" description="Pseudouridine synthase II N-terminal" evidence="6">
    <location>
        <begin position="32"/>
        <end position="155"/>
    </location>
</feature>
<dbReference type="SUPFAM" id="SSF55120">
    <property type="entry name" value="Pseudouridine synthase"/>
    <property type="match status" value="1"/>
</dbReference>